<dbReference type="GO" id="GO:0046872">
    <property type="term" value="F:metal ion binding"/>
    <property type="evidence" value="ECO:0007669"/>
    <property type="project" value="UniProtKB-KW"/>
</dbReference>
<comment type="cofactor">
    <cofactor evidence="1 11">
        <name>Mg(2+)</name>
        <dbReference type="ChEBI" id="CHEBI:18420"/>
    </cofactor>
</comment>
<evidence type="ECO:0000256" key="3">
    <source>
        <dbReference type="ARBA" id="ARBA00009562"/>
    </source>
</evidence>
<comment type="similarity">
    <text evidence="3 11">Belongs to the anthranilate synthase component I family.</text>
</comment>
<evidence type="ECO:0000256" key="1">
    <source>
        <dbReference type="ARBA" id="ARBA00001946"/>
    </source>
</evidence>
<dbReference type="AlphaFoldDB" id="A0A9E7N8Y7"/>
<evidence type="ECO:0000256" key="10">
    <source>
        <dbReference type="ARBA" id="ARBA00047683"/>
    </source>
</evidence>
<dbReference type="Pfam" id="PF00425">
    <property type="entry name" value="Chorismate_bind"/>
    <property type="match status" value="1"/>
</dbReference>
<proteinExistence type="inferred from homology"/>
<evidence type="ECO:0000256" key="4">
    <source>
        <dbReference type="ARBA" id="ARBA00022605"/>
    </source>
</evidence>
<keyword evidence="4 11" id="KW-0028">Amino-acid biosynthesis</keyword>
<evidence type="ECO:0000256" key="8">
    <source>
        <dbReference type="ARBA" id="ARBA00023141"/>
    </source>
</evidence>
<dbReference type="Proteomes" id="UP001056855">
    <property type="component" value="Chromosome"/>
</dbReference>
<dbReference type="GeneID" id="73290820"/>
<dbReference type="PRINTS" id="PR00095">
    <property type="entry name" value="ANTSNTHASEI"/>
</dbReference>
<dbReference type="Gene3D" id="3.60.120.10">
    <property type="entry name" value="Anthranilate synthase"/>
    <property type="match status" value="1"/>
</dbReference>
<evidence type="ECO:0000259" key="13">
    <source>
        <dbReference type="Pfam" id="PF00425"/>
    </source>
</evidence>
<evidence type="ECO:0000256" key="11">
    <source>
        <dbReference type="RuleBase" id="RU364045"/>
    </source>
</evidence>
<evidence type="ECO:0000256" key="5">
    <source>
        <dbReference type="ARBA" id="ARBA00022723"/>
    </source>
</evidence>
<evidence type="ECO:0000256" key="2">
    <source>
        <dbReference type="ARBA" id="ARBA00004873"/>
    </source>
</evidence>
<dbReference type="NCBIfam" id="TIGR01820">
    <property type="entry name" value="TrpE-arch"/>
    <property type="match status" value="1"/>
</dbReference>
<dbReference type="PANTHER" id="PTHR11236:SF9">
    <property type="entry name" value="ANTHRANILATE SYNTHASE COMPONENT 1"/>
    <property type="match status" value="1"/>
</dbReference>
<dbReference type="InterPro" id="IPR005801">
    <property type="entry name" value="ADC_synthase"/>
</dbReference>
<name>A0A9E7N8Y7_9EURY</name>
<dbReference type="GO" id="GO:0000162">
    <property type="term" value="P:L-tryptophan biosynthetic process"/>
    <property type="evidence" value="ECO:0007669"/>
    <property type="project" value="UniProtKB-KW"/>
</dbReference>
<dbReference type="EC" id="4.1.3.27" evidence="11"/>
<dbReference type="GO" id="GO:0004049">
    <property type="term" value="F:anthranilate synthase activity"/>
    <property type="evidence" value="ECO:0007669"/>
    <property type="project" value="UniProtKB-EC"/>
</dbReference>
<evidence type="ECO:0000256" key="12">
    <source>
        <dbReference type="SAM" id="MobiDB-lite"/>
    </source>
</evidence>
<comment type="pathway">
    <text evidence="2 11">Amino-acid biosynthesis; L-tryptophan biosynthesis; L-tryptophan from chorismate: step 1/5.</text>
</comment>
<feature type="compositionally biased region" description="Acidic residues" evidence="12">
    <location>
        <begin position="591"/>
        <end position="601"/>
    </location>
</feature>
<dbReference type="InterPro" id="IPR010116">
    <property type="entry name" value="Anthranilate_synth_I_arc_typ"/>
</dbReference>
<evidence type="ECO:0000256" key="9">
    <source>
        <dbReference type="ARBA" id="ARBA00023239"/>
    </source>
</evidence>
<reference evidence="15" key="1">
    <citation type="submission" date="2022-06" db="EMBL/GenBank/DDBJ databases">
        <title>Diverse halophilic archaea isolated from saline environments.</title>
        <authorList>
            <person name="Cui H.-L."/>
        </authorList>
    </citation>
    <scope>NUCLEOTIDE SEQUENCE</scope>
    <source>
        <strain evidence="15">WLHS1</strain>
    </source>
</reference>
<evidence type="ECO:0000259" key="14">
    <source>
        <dbReference type="Pfam" id="PF04715"/>
    </source>
</evidence>
<comment type="catalytic activity">
    <reaction evidence="10 11">
        <text>chorismate + L-glutamine = anthranilate + pyruvate + L-glutamate + H(+)</text>
        <dbReference type="Rhea" id="RHEA:21732"/>
        <dbReference type="ChEBI" id="CHEBI:15361"/>
        <dbReference type="ChEBI" id="CHEBI:15378"/>
        <dbReference type="ChEBI" id="CHEBI:16567"/>
        <dbReference type="ChEBI" id="CHEBI:29748"/>
        <dbReference type="ChEBI" id="CHEBI:29985"/>
        <dbReference type="ChEBI" id="CHEBI:58359"/>
        <dbReference type="EC" id="4.1.3.27"/>
    </reaction>
</comment>
<comment type="function">
    <text evidence="11">Part of a heterotetrameric complex that catalyzes the two-step biosynthesis of anthranilate, an intermediate in the biosynthesis of L-tryptophan. In the first step, the glutamine-binding beta subunit (TrpG) of anthranilate synthase (AS) provides the glutamine amidotransferase activity which generates ammonia as a substrate that, along with chorismate, is used in the second step, catalyzed by the large alpha subunit of AS (TrpE) to produce anthranilate. In the absence of TrpG, TrpE can synthesize anthranilate directly from chorismate and high concentrations of ammonia.</text>
</comment>
<dbReference type="InterPro" id="IPR015890">
    <property type="entry name" value="Chorismate_C"/>
</dbReference>
<gene>
    <name evidence="11 15" type="primary">trpE</name>
    <name evidence="15" type="ORF">NGM29_12200</name>
</gene>
<keyword evidence="8 11" id="KW-0057">Aromatic amino acid biosynthesis</keyword>
<evidence type="ECO:0000313" key="15">
    <source>
        <dbReference type="EMBL" id="UTF52548.1"/>
    </source>
</evidence>
<dbReference type="KEGG" id="sawl:NGM29_12200"/>
<feature type="domain" description="Chorismate-utilising enzyme C-terminal" evidence="13">
    <location>
        <begin position="295"/>
        <end position="552"/>
    </location>
</feature>
<organism evidence="15 16">
    <name type="scientific">Natronosalvus rutilus</name>
    <dbReference type="NCBI Taxonomy" id="2953753"/>
    <lineage>
        <taxon>Archaea</taxon>
        <taxon>Methanobacteriati</taxon>
        <taxon>Methanobacteriota</taxon>
        <taxon>Stenosarchaea group</taxon>
        <taxon>Halobacteria</taxon>
        <taxon>Halobacteriales</taxon>
        <taxon>Natrialbaceae</taxon>
        <taxon>Natronosalvus</taxon>
    </lineage>
</organism>
<keyword evidence="6 11" id="KW-0822">Tryptophan biosynthesis</keyword>
<dbReference type="InterPro" id="IPR006805">
    <property type="entry name" value="Anth_synth_I_N"/>
</dbReference>
<keyword evidence="9 11" id="KW-0456">Lyase</keyword>
<feature type="domain" description="Anthranilate synthase component I N-terminal" evidence="14">
    <location>
        <begin position="105"/>
        <end position="241"/>
    </location>
</feature>
<dbReference type="Pfam" id="PF04715">
    <property type="entry name" value="Anth_synt_I_N"/>
    <property type="match status" value="1"/>
</dbReference>
<comment type="subunit">
    <text evidence="11">Heterotetramer consisting of two non-identical subunits: a beta subunit (TrpG) and a large alpha subunit (TrpE).</text>
</comment>
<evidence type="ECO:0000313" key="16">
    <source>
        <dbReference type="Proteomes" id="UP001056855"/>
    </source>
</evidence>
<keyword evidence="7 11" id="KW-0460">Magnesium</keyword>
<dbReference type="EMBL" id="CP100355">
    <property type="protein sequence ID" value="UTF52548.1"/>
    <property type="molecule type" value="Genomic_DNA"/>
</dbReference>
<feature type="compositionally biased region" description="Basic and acidic residues" evidence="12">
    <location>
        <begin position="602"/>
        <end position="618"/>
    </location>
</feature>
<feature type="compositionally biased region" description="Basic and acidic residues" evidence="12">
    <location>
        <begin position="575"/>
        <end position="590"/>
    </location>
</feature>
<sequence length="618" mass="66843">MTDSRPTTTIQSANTATLETDRETFRAYANAADRSDRPAVVRVQATLEVETTPLAAYAALTGRTATGRTEASEHDGKRTPYAFLLESAEKTPSSDPDGAFQPNASTAERHARFSYVGYDPDAVVTVGSEGVEVEALSTAAPLEAIEIDSSGAESGARPGTGIGAGDTLDALRGALPDVRLENVPDRDRQHFDGGLVGFLAYDAVYDLWLEEVGRERPESRFPDAQFVLTTKTLSFDERDGSVSLVFTPVLEADDDPDAVYDELKAEATRVLETLESATALETGGFRCQGETAGSKEDYEAYVEKAKEHVLDGDIYQGVISRRRELRGDIDPLGFYESMRAVNPSPYMYLLEHDDLTVVGASPETLISVRGREIMSNPIAGTCDRGSSPVEDRRLAGEMLADGKERAEHTMLVDLARNDVRRVAEAGSVRVDEFMNVLKYSHVQHIESTVTGTLREDLDAFDATRAAFPAGTLSGAPKVRAMEVIDDLEDEPRGLYGGGVGYFSWTGDADVAIVIRTATVEERDDDQLITVRAGAGLVADSDPSAEYDETEKKMGGVVSALERIDVDSSASGGSEHSGEGGDRDRCERGEYDEQDEADGQDDHDEHSEHGENAVAEARR</sequence>
<protein>
    <recommendedName>
        <fullName evidence="11">Anthranilate synthase component 1</fullName>
        <ecNumber evidence="11">4.1.3.27</ecNumber>
    </recommendedName>
</protein>
<evidence type="ECO:0000256" key="7">
    <source>
        <dbReference type="ARBA" id="ARBA00022842"/>
    </source>
</evidence>
<dbReference type="PANTHER" id="PTHR11236">
    <property type="entry name" value="AMINOBENZOATE/ANTHRANILATE SYNTHASE"/>
    <property type="match status" value="1"/>
</dbReference>
<accession>A0A9E7N8Y7</accession>
<dbReference type="RefSeq" id="WP_254156518.1">
    <property type="nucleotide sequence ID" value="NZ_CP100355.1"/>
</dbReference>
<dbReference type="SUPFAM" id="SSF56322">
    <property type="entry name" value="ADC synthase"/>
    <property type="match status" value="1"/>
</dbReference>
<feature type="region of interest" description="Disordered" evidence="12">
    <location>
        <begin position="561"/>
        <end position="618"/>
    </location>
</feature>
<keyword evidence="5 11" id="KW-0479">Metal-binding</keyword>
<dbReference type="InterPro" id="IPR019999">
    <property type="entry name" value="Anth_synth_I-like"/>
</dbReference>
<keyword evidence="16" id="KW-1185">Reference proteome</keyword>
<evidence type="ECO:0000256" key="6">
    <source>
        <dbReference type="ARBA" id="ARBA00022822"/>
    </source>
</evidence>